<gene>
    <name evidence="4" type="ORF">KO481_12805</name>
</gene>
<accession>A0ABS6AY00</accession>
<dbReference type="Gene3D" id="3.40.50.620">
    <property type="entry name" value="HUPs"/>
    <property type="match status" value="2"/>
</dbReference>
<dbReference type="InterPro" id="IPR006016">
    <property type="entry name" value="UspA"/>
</dbReference>
<feature type="compositionally biased region" description="Basic and acidic residues" evidence="2">
    <location>
        <begin position="41"/>
        <end position="57"/>
    </location>
</feature>
<comment type="similarity">
    <text evidence="1">Belongs to the universal stress protein A family.</text>
</comment>
<dbReference type="InterPro" id="IPR006015">
    <property type="entry name" value="Universal_stress_UspA"/>
</dbReference>
<dbReference type="InterPro" id="IPR014729">
    <property type="entry name" value="Rossmann-like_a/b/a_fold"/>
</dbReference>
<feature type="region of interest" description="Disordered" evidence="2">
    <location>
        <begin position="41"/>
        <end position="62"/>
    </location>
</feature>
<dbReference type="PANTHER" id="PTHR46268">
    <property type="entry name" value="STRESS RESPONSE PROTEIN NHAX"/>
    <property type="match status" value="1"/>
</dbReference>
<name>A0ABS6AY00_9NOCA</name>
<organism evidence="4 5">
    <name type="scientific">Nocardia albiluteola</name>
    <dbReference type="NCBI Taxonomy" id="2842303"/>
    <lineage>
        <taxon>Bacteria</taxon>
        <taxon>Bacillati</taxon>
        <taxon>Actinomycetota</taxon>
        <taxon>Actinomycetes</taxon>
        <taxon>Mycobacteriales</taxon>
        <taxon>Nocardiaceae</taxon>
        <taxon>Nocardia</taxon>
    </lineage>
</organism>
<evidence type="ECO:0000259" key="3">
    <source>
        <dbReference type="Pfam" id="PF00582"/>
    </source>
</evidence>
<dbReference type="PANTHER" id="PTHR46268:SF6">
    <property type="entry name" value="UNIVERSAL STRESS PROTEIN UP12"/>
    <property type="match status" value="1"/>
</dbReference>
<dbReference type="SUPFAM" id="SSF52402">
    <property type="entry name" value="Adenine nucleotide alpha hydrolases-like"/>
    <property type="match status" value="2"/>
</dbReference>
<dbReference type="RefSeq" id="WP_215917249.1">
    <property type="nucleotide sequence ID" value="NZ_JAHKNI010000003.1"/>
</dbReference>
<reference evidence="4 5" key="1">
    <citation type="submission" date="2021-06" db="EMBL/GenBank/DDBJ databases">
        <title>Actinomycetes sequencing.</title>
        <authorList>
            <person name="Shan Q."/>
        </authorList>
    </citation>
    <scope>NUCLEOTIDE SEQUENCE [LARGE SCALE GENOMIC DNA]</scope>
    <source>
        <strain evidence="4 5">NEAU-G5</strain>
    </source>
</reference>
<sequence>MNRQSVVVGVDGTTGSLNAARWAAHLAHALHVPLSVVHLDPRHDGENPLPRHGDRTTPVDPSGVAEQAVGLVRTAVGDLDLNYENGGGAVDSALIERSGRARYMVIGMHPEVGSGLIGRTTMHVVTRAHCPVLVWRGAAGHPIPRRLPIVVAVDGTPVSESAVDCAFELAAAFGVPVTAVHVRPPGIAPIGRHVDSDAESRALLSAALAGPRQRHPGVPVAERVVAGATVPVLARMSAEAQLLVVGSRSRGSAAAVLLGSVSRELLHRSSCPVLVCRDGRSAAHRTPGRGDPQ</sequence>
<feature type="domain" description="UspA" evidence="3">
    <location>
        <begin position="4"/>
        <end position="135"/>
    </location>
</feature>
<evidence type="ECO:0000256" key="2">
    <source>
        <dbReference type="SAM" id="MobiDB-lite"/>
    </source>
</evidence>
<proteinExistence type="inferred from homology"/>
<dbReference type="Proteomes" id="UP000733379">
    <property type="component" value="Unassembled WGS sequence"/>
</dbReference>
<evidence type="ECO:0000313" key="4">
    <source>
        <dbReference type="EMBL" id="MBU3062400.1"/>
    </source>
</evidence>
<feature type="domain" description="UspA" evidence="3">
    <location>
        <begin position="148"/>
        <end position="277"/>
    </location>
</feature>
<protein>
    <submittedName>
        <fullName evidence="4">Universal stress protein</fullName>
    </submittedName>
</protein>
<keyword evidence="5" id="KW-1185">Reference proteome</keyword>
<evidence type="ECO:0000256" key="1">
    <source>
        <dbReference type="ARBA" id="ARBA00008791"/>
    </source>
</evidence>
<dbReference type="PRINTS" id="PR01438">
    <property type="entry name" value="UNVRSLSTRESS"/>
</dbReference>
<comment type="caution">
    <text evidence="4">The sequence shown here is derived from an EMBL/GenBank/DDBJ whole genome shotgun (WGS) entry which is preliminary data.</text>
</comment>
<dbReference type="EMBL" id="JAHKNI010000003">
    <property type="protein sequence ID" value="MBU3062400.1"/>
    <property type="molecule type" value="Genomic_DNA"/>
</dbReference>
<dbReference type="Pfam" id="PF00582">
    <property type="entry name" value="Usp"/>
    <property type="match status" value="2"/>
</dbReference>
<evidence type="ECO:0000313" key="5">
    <source>
        <dbReference type="Proteomes" id="UP000733379"/>
    </source>
</evidence>